<feature type="region of interest" description="Disordered" evidence="1">
    <location>
        <begin position="60"/>
        <end position="100"/>
    </location>
</feature>
<gene>
    <name evidence="2" type="ORF">WMO41_15515</name>
</gene>
<accession>A0ABV1HQF7</accession>
<comment type="caution">
    <text evidence="2">The sequence shown here is derived from an EMBL/GenBank/DDBJ whole genome shotgun (WGS) entry which is preliminary data.</text>
</comment>
<evidence type="ECO:0000313" key="3">
    <source>
        <dbReference type="Proteomes" id="UP001437460"/>
    </source>
</evidence>
<organism evidence="2 3">
    <name type="scientific">Ventrimonas faecis</name>
    <dbReference type="NCBI Taxonomy" id="3133170"/>
    <lineage>
        <taxon>Bacteria</taxon>
        <taxon>Bacillati</taxon>
        <taxon>Bacillota</taxon>
        <taxon>Clostridia</taxon>
        <taxon>Lachnospirales</taxon>
        <taxon>Lachnospiraceae</taxon>
        <taxon>Ventrimonas</taxon>
    </lineage>
</organism>
<evidence type="ECO:0000256" key="1">
    <source>
        <dbReference type="SAM" id="MobiDB-lite"/>
    </source>
</evidence>
<reference evidence="2 3" key="1">
    <citation type="submission" date="2024-03" db="EMBL/GenBank/DDBJ databases">
        <title>Human intestinal bacterial collection.</title>
        <authorList>
            <person name="Pauvert C."/>
            <person name="Hitch T.C.A."/>
            <person name="Clavel T."/>
        </authorList>
    </citation>
    <scope>NUCLEOTIDE SEQUENCE [LARGE SCALE GENOMIC DNA]</scope>
    <source>
        <strain evidence="2 3">CLA-AP-H27</strain>
    </source>
</reference>
<evidence type="ECO:0000313" key="2">
    <source>
        <dbReference type="EMBL" id="MEQ2564555.1"/>
    </source>
</evidence>
<dbReference type="RefSeq" id="WP_349230540.1">
    <property type="nucleotide sequence ID" value="NZ_JBBMFJ010000055.1"/>
</dbReference>
<sequence>MSEAIKAMADIFSGKGGTIRLAICGSLFGAVIYEILDSKYDLRANTSSGASISLTPASERAMTDLSVSGCKPSEGITAETGGNVPVADTSNQTPTESQRE</sequence>
<dbReference type="EMBL" id="JBBMFJ010000055">
    <property type="protein sequence ID" value="MEQ2564555.1"/>
    <property type="molecule type" value="Genomic_DNA"/>
</dbReference>
<keyword evidence="3" id="KW-1185">Reference proteome</keyword>
<proteinExistence type="predicted"/>
<dbReference type="Proteomes" id="UP001437460">
    <property type="component" value="Unassembled WGS sequence"/>
</dbReference>
<feature type="compositionally biased region" description="Polar residues" evidence="1">
    <location>
        <begin position="88"/>
        <end position="100"/>
    </location>
</feature>
<name>A0ABV1HQF7_9FIRM</name>
<protein>
    <submittedName>
        <fullName evidence="2">Uncharacterized protein</fullName>
    </submittedName>
</protein>